<dbReference type="InterPro" id="IPR002885">
    <property type="entry name" value="PPR_rpt"/>
</dbReference>
<reference evidence="3" key="1">
    <citation type="submission" date="2024-02" db="EMBL/GenBank/DDBJ databases">
        <authorList>
            <consortium name="ELIXIR-Norway"/>
            <consortium name="Elixir Norway"/>
        </authorList>
    </citation>
    <scope>NUCLEOTIDE SEQUENCE</scope>
</reference>
<dbReference type="Gene3D" id="1.25.40.10">
    <property type="entry name" value="Tetratricopeptide repeat domain"/>
    <property type="match status" value="3"/>
</dbReference>
<accession>A0ABP0WFI7</accession>
<feature type="repeat" description="PPR" evidence="2">
    <location>
        <begin position="75"/>
        <end position="109"/>
    </location>
</feature>
<dbReference type="Proteomes" id="UP001497444">
    <property type="component" value="Chromosome 17"/>
</dbReference>
<dbReference type="PANTHER" id="PTHR47926">
    <property type="entry name" value="PENTATRICOPEPTIDE REPEAT-CONTAINING PROTEIN"/>
    <property type="match status" value="1"/>
</dbReference>
<evidence type="ECO:0000313" key="3">
    <source>
        <dbReference type="EMBL" id="CAK9265628.1"/>
    </source>
</evidence>
<evidence type="ECO:0000313" key="4">
    <source>
        <dbReference type="Proteomes" id="UP001497444"/>
    </source>
</evidence>
<evidence type="ECO:0000256" key="2">
    <source>
        <dbReference type="PROSITE-ProRule" id="PRU00708"/>
    </source>
</evidence>
<gene>
    <name evidence="3" type="ORF">CSSPJE1EN1_LOCUS11106</name>
</gene>
<sequence>MPWKEFFLQSLEVTQRNYGGSSLWILRIGGTTDQRRYPGFKHKKTGEALWIEDRRNPAWVAAEMAAMAPGRMQLNIFAWNQKLTKDVKDGQLEKAMQLFQQMQQEGMSPEKFTFVQVIKACAGLGRLEDGRLVHKQLIQSGYKSNVFVCNSLVDMYAKCGSIEEACVLALEEGRCVHQQVIQHGLESDVFVESSLVDMYAKCGSLEDAWSVFNKMPARNVVTWTAKILGHVQCGQGQKALGLFQEMKQEGVDPNSVTFVGVLNACATVLALEGGRCVHQEVIQSGLELDVFVGSSLVDIHAVLVDEGMRFYGSMVTDYMISPKLEHYTCILDLLGHAGHLHEAENMVMEMPWKPHVAPWMALLRTCRIHGNVEMAECIAKRILEMELDNAGAVKHL</sequence>
<feature type="repeat" description="PPR" evidence="2">
    <location>
        <begin position="188"/>
        <end position="218"/>
    </location>
</feature>
<name>A0ABP0WFI7_9BRYO</name>
<protein>
    <recommendedName>
        <fullName evidence="5">Pentatricopeptide repeat-containing protein</fullName>
    </recommendedName>
</protein>
<evidence type="ECO:0000256" key="1">
    <source>
        <dbReference type="ARBA" id="ARBA00022737"/>
    </source>
</evidence>
<evidence type="ECO:0008006" key="5">
    <source>
        <dbReference type="Google" id="ProtNLM"/>
    </source>
</evidence>
<feature type="repeat" description="PPR" evidence="2">
    <location>
        <begin position="219"/>
        <end position="253"/>
    </location>
</feature>
<proteinExistence type="predicted"/>
<dbReference type="Pfam" id="PF13041">
    <property type="entry name" value="PPR_2"/>
    <property type="match status" value="2"/>
</dbReference>
<dbReference type="Pfam" id="PF01535">
    <property type="entry name" value="PPR"/>
    <property type="match status" value="2"/>
</dbReference>
<dbReference type="NCBIfam" id="TIGR00756">
    <property type="entry name" value="PPR"/>
    <property type="match status" value="3"/>
</dbReference>
<dbReference type="PROSITE" id="PS51375">
    <property type="entry name" value="PPR"/>
    <property type="match status" value="3"/>
</dbReference>
<dbReference type="InterPro" id="IPR011990">
    <property type="entry name" value="TPR-like_helical_dom_sf"/>
</dbReference>
<dbReference type="InterPro" id="IPR046960">
    <property type="entry name" value="PPR_At4g14850-like_plant"/>
</dbReference>
<keyword evidence="1" id="KW-0677">Repeat</keyword>
<keyword evidence="4" id="KW-1185">Reference proteome</keyword>
<dbReference type="EMBL" id="OZ020112">
    <property type="protein sequence ID" value="CAK9265628.1"/>
    <property type="molecule type" value="Genomic_DNA"/>
</dbReference>
<organism evidence="3 4">
    <name type="scientific">Sphagnum jensenii</name>
    <dbReference type="NCBI Taxonomy" id="128206"/>
    <lineage>
        <taxon>Eukaryota</taxon>
        <taxon>Viridiplantae</taxon>
        <taxon>Streptophyta</taxon>
        <taxon>Embryophyta</taxon>
        <taxon>Bryophyta</taxon>
        <taxon>Sphagnophytina</taxon>
        <taxon>Sphagnopsida</taxon>
        <taxon>Sphagnales</taxon>
        <taxon>Sphagnaceae</taxon>
        <taxon>Sphagnum</taxon>
    </lineage>
</organism>